<feature type="site" description="Important for catalytic activity" evidence="23">
    <location>
        <position position="261"/>
    </location>
</feature>
<dbReference type="RefSeq" id="WP_017174666.1">
    <property type="nucleotide sequence ID" value="NZ_CAXOJL010000015.1"/>
</dbReference>
<dbReference type="NCBIfam" id="TIGR00232">
    <property type="entry name" value="tktlase_bact"/>
    <property type="match status" value="1"/>
</dbReference>
<dbReference type="PROSITE" id="PS00802">
    <property type="entry name" value="TRANSKETOLASE_2"/>
    <property type="match status" value="1"/>
</dbReference>
<dbReference type="PANTHER" id="PTHR43522">
    <property type="entry name" value="TRANSKETOLASE"/>
    <property type="match status" value="1"/>
</dbReference>
<feature type="binding site" evidence="20">
    <location>
        <position position="28"/>
    </location>
    <ligand>
        <name>substrate</name>
    </ligand>
</feature>
<keyword evidence="16" id="KW-0233">DNA recombination</keyword>
<dbReference type="InterPro" id="IPR005474">
    <property type="entry name" value="Transketolase_N"/>
</dbReference>
<evidence type="ECO:0000256" key="15">
    <source>
        <dbReference type="ARBA" id="ARBA00023052"/>
    </source>
</evidence>
<comment type="catalytic activity">
    <reaction evidence="17 24">
        <text>D-sedoheptulose 7-phosphate + D-glyceraldehyde 3-phosphate = aldehydo-D-ribose 5-phosphate + D-xylulose 5-phosphate</text>
        <dbReference type="Rhea" id="RHEA:10508"/>
        <dbReference type="ChEBI" id="CHEBI:57483"/>
        <dbReference type="ChEBI" id="CHEBI:57737"/>
        <dbReference type="ChEBI" id="CHEBI:58273"/>
        <dbReference type="ChEBI" id="CHEBI:59776"/>
        <dbReference type="EC" id="2.2.1.1"/>
    </reaction>
</comment>
<evidence type="ECO:0000256" key="6">
    <source>
        <dbReference type="ARBA" id="ARBA00005215"/>
    </source>
</evidence>
<feature type="binding site" evidence="20">
    <location>
        <position position="460"/>
    </location>
    <ligand>
        <name>substrate</name>
    </ligand>
</feature>
<evidence type="ECO:0000256" key="19">
    <source>
        <dbReference type="PIRSR" id="PIRSR605478-1"/>
    </source>
</evidence>
<feature type="binding site" evidence="22">
    <location>
        <position position="186"/>
    </location>
    <ligand>
        <name>Mg(2+)</name>
        <dbReference type="ChEBI" id="CHEBI:18420"/>
    </ligand>
</feature>
<evidence type="ECO:0000313" key="29">
    <source>
        <dbReference type="Proteomes" id="UP000665944"/>
    </source>
</evidence>
<keyword evidence="25" id="KW-0175">Coiled coil</keyword>
<evidence type="ECO:0000256" key="14">
    <source>
        <dbReference type="ARBA" id="ARBA00022842"/>
    </source>
</evidence>
<evidence type="ECO:0000256" key="12">
    <source>
        <dbReference type="ARBA" id="ARBA00022723"/>
    </source>
</evidence>
<keyword evidence="14 22" id="KW-0460">Magnesium</keyword>
<dbReference type="UniPathway" id="UPA00115"/>
<dbReference type="Gene3D" id="3.40.50.970">
    <property type="match status" value="2"/>
</dbReference>
<comment type="cofactor">
    <cofactor evidence="3">
        <name>Co(2+)</name>
        <dbReference type="ChEBI" id="CHEBI:48828"/>
    </cofactor>
</comment>
<comment type="cofactor">
    <cofactor evidence="21">
        <name>thiamine diphosphate</name>
        <dbReference type="ChEBI" id="CHEBI:58937"/>
    </cofactor>
    <text evidence="21">Binds 1 thiamine pyrophosphate per subunit. During the reaction, the substrate forms a covalent intermediate with the cofactor.</text>
</comment>
<dbReference type="InterPro" id="IPR049557">
    <property type="entry name" value="Transketolase_CS"/>
</dbReference>
<dbReference type="EC" id="2.2.1.1" evidence="9 18"/>
<evidence type="ECO:0000256" key="13">
    <source>
        <dbReference type="ARBA" id="ARBA00022837"/>
    </source>
</evidence>
<dbReference type="InterPro" id="IPR029061">
    <property type="entry name" value="THDP-binding"/>
</dbReference>
<feature type="binding site" evidence="21">
    <location>
        <position position="186"/>
    </location>
    <ligand>
        <name>thiamine diphosphate</name>
        <dbReference type="ChEBI" id="CHEBI:58937"/>
    </ligand>
</feature>
<accession>A0A3S7GSU7</accession>
<feature type="binding site" evidence="20">
    <location>
        <position position="468"/>
    </location>
    <ligand>
        <name>substrate</name>
    </ligand>
</feature>
<keyword evidence="13 24" id="KW-0106">Calcium</keyword>
<feature type="domain" description="Transketolase-like pyrimidine-binding" evidence="26">
    <location>
        <begin position="353"/>
        <end position="524"/>
    </location>
</feature>
<evidence type="ECO:0000256" key="20">
    <source>
        <dbReference type="PIRSR" id="PIRSR605478-2"/>
    </source>
</evidence>
<feature type="coiled-coil region" evidence="25">
    <location>
        <begin position="300"/>
        <end position="327"/>
    </location>
</feature>
<keyword evidence="15 21" id="KW-0786">Thiamine pyrophosphate</keyword>
<keyword evidence="12 22" id="KW-0479">Metal-binding</keyword>
<evidence type="ECO:0000256" key="8">
    <source>
        <dbReference type="ARBA" id="ARBA00011738"/>
    </source>
</evidence>
<evidence type="ECO:0000256" key="9">
    <source>
        <dbReference type="ARBA" id="ARBA00013152"/>
    </source>
</evidence>
<evidence type="ECO:0000259" key="26">
    <source>
        <dbReference type="SMART" id="SM00861"/>
    </source>
</evidence>
<comment type="pathway">
    <text evidence="6">Carbohydrate biosynthesis; Calvin cycle.</text>
</comment>
<feature type="binding site" evidence="21">
    <location>
        <position position="261"/>
    </location>
    <ligand>
        <name>thiamine diphosphate</name>
        <dbReference type="ChEBI" id="CHEBI:58937"/>
    </ligand>
</feature>
<evidence type="ECO:0000256" key="24">
    <source>
        <dbReference type="RuleBase" id="RU004996"/>
    </source>
</evidence>
<evidence type="ECO:0000256" key="4">
    <source>
        <dbReference type="ARBA" id="ARBA00002931"/>
    </source>
</evidence>
<dbReference type="FunFam" id="3.40.50.970:FF:000003">
    <property type="entry name" value="Transketolase"/>
    <property type="match status" value="1"/>
</dbReference>
<dbReference type="PROSITE" id="PS00801">
    <property type="entry name" value="TRANSKETOLASE_1"/>
    <property type="match status" value="1"/>
</dbReference>
<evidence type="ECO:0000256" key="23">
    <source>
        <dbReference type="PIRSR" id="PIRSR605478-5"/>
    </source>
</evidence>
<sequence length="662" mass="72971">MFNEKDQLAIDTIRALSIDAIEEANSGHPGLPMGAAPMAYTLWTRHLNFNPQSKDYFNRDRFILSAGHGSALLYSLLHVSGSLELEELKQFRQWGSKTPGHPEFRHTDGVEVTTGPLGQGFAMSVGMALAEAHLGGKFNKDDINVVDHYTYVLASDGDLMEGISHEAASFAGHNQLDKLIVLYDSNDISLDGELNKSFSEDVKQRFESYGWNHILVKDGNNLEEIDNAITKAKQQNGPTLIEVKTIIGYGAPNVSGTNGVHGAPLGTDERKLTFEAYGLDPEKRFNVPEEVYEIFQTTMLKRANEHEDEWKEKLETYTEKYPELAEEFKLAISGKLPENYKDELPKFSSDHNAATRADSGEIIQAISKSVPSFFGGSADLAGSNKSNVKEATDYNPNTPEGKNVWFGVREFAMGAAVNGMAAHGGLHPYGATFFVFSDYLKPALRLSAIMGLNATFIFTHDSIAVGEDGPTHEPIEQLAGLRAIPNMNVIRPADGNETRVAWEVALESKQTPTSLVLTRQNLPYLDVDEETVEEGVRKGAYVVFETETKPEYLLLATGSEVSLAIEVAKDLDKQGKGVRVVSMPNWFAFEQQTDEYKESVIPKELTKRVAIEMASPLGWHKYVGTEGKVIGIDGFGASAPGDLVVEKYGFTKENILNQIRTF</sequence>
<evidence type="ECO:0000256" key="16">
    <source>
        <dbReference type="ARBA" id="ARBA00023172"/>
    </source>
</evidence>
<evidence type="ECO:0000256" key="1">
    <source>
        <dbReference type="ARBA" id="ARBA00001913"/>
    </source>
</evidence>
<protein>
    <recommendedName>
        <fullName evidence="10 18">Transketolase</fullName>
        <ecNumber evidence="9 18">2.2.1.1</ecNumber>
    </recommendedName>
</protein>
<proteinExistence type="inferred from homology"/>
<dbReference type="FunFam" id="3.40.50.920:FF:000003">
    <property type="entry name" value="Transketolase"/>
    <property type="match status" value="1"/>
</dbReference>
<dbReference type="EMBL" id="JAGHKT020000015">
    <property type="protein sequence ID" value="MCM5672959.1"/>
    <property type="molecule type" value="Genomic_DNA"/>
</dbReference>
<feature type="binding site" evidence="20">
    <location>
        <position position="472"/>
    </location>
    <ligand>
        <name>substrate</name>
    </ligand>
</feature>
<dbReference type="GO" id="GO:0005829">
    <property type="term" value="C:cytosol"/>
    <property type="evidence" value="ECO:0007669"/>
    <property type="project" value="TreeGrafter"/>
</dbReference>
<dbReference type="Gene3D" id="3.40.50.920">
    <property type="match status" value="1"/>
</dbReference>
<name>A0A3S7GSU7_STAHO</name>
<evidence type="ECO:0000256" key="25">
    <source>
        <dbReference type="SAM" id="Coils"/>
    </source>
</evidence>
<feature type="binding site" evidence="20">
    <location>
        <position position="356"/>
    </location>
    <ligand>
        <name>substrate</name>
    </ligand>
</feature>
<comment type="function">
    <text evidence="4 24">Catalyzes the transfer of a two-carbon ketol group from a ketose donor to an aldose acceptor, via a covalent intermediate with the cofactor thiamine pyrophosphate.</text>
</comment>
<comment type="cofactor">
    <cofactor evidence="24">
        <name>Mg(2+)</name>
        <dbReference type="ChEBI" id="CHEBI:18420"/>
    </cofactor>
    <cofactor evidence="24">
        <name>Ca(2+)</name>
        <dbReference type="ChEBI" id="CHEBI:29108"/>
    </cofactor>
    <cofactor evidence="24">
        <name>Mn(2+)</name>
        <dbReference type="ChEBI" id="CHEBI:29035"/>
    </cofactor>
    <cofactor evidence="24">
        <name>Co(2+)</name>
        <dbReference type="ChEBI" id="CHEBI:48828"/>
    </cofactor>
    <text evidence="24">Binds 1 Mg(2+) ion per subunit. Can also utilize other divalent metal cations, such as Ca(2+), Mn(2+) and Co(2+).</text>
</comment>
<dbReference type="AlphaFoldDB" id="A0A3S7GSU7"/>
<feature type="binding site" evidence="21">
    <location>
        <position position="68"/>
    </location>
    <ligand>
        <name>thiamine diphosphate</name>
        <dbReference type="ChEBI" id="CHEBI:58937"/>
    </ligand>
</feature>
<dbReference type="Proteomes" id="UP000665944">
    <property type="component" value="Unassembled WGS sequence"/>
</dbReference>
<dbReference type="GO" id="GO:0006310">
    <property type="term" value="P:DNA recombination"/>
    <property type="evidence" value="ECO:0007669"/>
    <property type="project" value="UniProtKB-KW"/>
</dbReference>
<comment type="subunit">
    <text evidence="8 24">Homodimer.</text>
</comment>
<dbReference type="Pfam" id="PF00456">
    <property type="entry name" value="Transketolase_N"/>
    <property type="match status" value="1"/>
</dbReference>
<comment type="cofactor">
    <cofactor evidence="2">
        <name>Mn(2+)</name>
        <dbReference type="ChEBI" id="CHEBI:29035"/>
    </cofactor>
</comment>
<evidence type="ECO:0000256" key="3">
    <source>
        <dbReference type="ARBA" id="ARBA00001941"/>
    </source>
</evidence>
<dbReference type="GO" id="GO:0046872">
    <property type="term" value="F:metal ion binding"/>
    <property type="evidence" value="ECO:0007669"/>
    <property type="project" value="UniProtKB-KW"/>
</dbReference>
<organism evidence="27">
    <name type="scientific">Staphylococcus hominis</name>
    <dbReference type="NCBI Taxonomy" id="1290"/>
    <lineage>
        <taxon>Bacteria</taxon>
        <taxon>Bacillati</taxon>
        <taxon>Bacillota</taxon>
        <taxon>Bacilli</taxon>
        <taxon>Bacillales</taxon>
        <taxon>Staphylococcaceae</taxon>
        <taxon>Staphylococcus</taxon>
    </lineage>
</organism>
<dbReference type="InterPro" id="IPR020826">
    <property type="entry name" value="Transketolase_BS"/>
</dbReference>
<reference evidence="27" key="1">
    <citation type="submission" date="2016-02" db="EMBL/GenBank/DDBJ databases">
        <title>Genomic sequence of a clinical Staphylococcus hominis isolate.</title>
        <authorList>
            <person name="McClure J.M."/>
            <person name="Zhang K."/>
        </authorList>
    </citation>
    <scope>NUCLEOTIDE SEQUENCE</scope>
    <source>
        <strain evidence="27">C34847</strain>
    </source>
</reference>
<dbReference type="CDD" id="cd02012">
    <property type="entry name" value="TPP_TK"/>
    <property type="match status" value="1"/>
</dbReference>
<dbReference type="EMBL" id="CP014567">
    <property type="protein sequence ID" value="AVI05351.1"/>
    <property type="molecule type" value="Genomic_DNA"/>
</dbReference>
<keyword evidence="29" id="KW-1185">Reference proteome</keyword>
<evidence type="ECO:0000256" key="2">
    <source>
        <dbReference type="ARBA" id="ARBA00001936"/>
    </source>
</evidence>
<feature type="binding site" evidence="22">
    <location>
        <position position="188"/>
    </location>
    <ligand>
        <name>Mg(2+)</name>
        <dbReference type="ChEBI" id="CHEBI:18420"/>
    </ligand>
</feature>
<feature type="binding site" evidence="22">
    <location>
        <position position="156"/>
    </location>
    <ligand>
        <name>Mg(2+)</name>
        <dbReference type="ChEBI" id="CHEBI:18420"/>
    </ligand>
</feature>
<evidence type="ECO:0000313" key="28">
    <source>
        <dbReference type="EMBL" id="MCM5672959.1"/>
    </source>
</evidence>
<comment type="cofactor">
    <cofactor evidence="1">
        <name>Ca(2+)</name>
        <dbReference type="ChEBI" id="CHEBI:29108"/>
    </cofactor>
</comment>
<dbReference type="InterPro" id="IPR005475">
    <property type="entry name" value="Transketolase-like_Pyr-bd"/>
</dbReference>
<feature type="binding site" evidence="20">
    <location>
        <position position="519"/>
    </location>
    <ligand>
        <name>substrate</name>
    </ligand>
</feature>
<dbReference type="FunFam" id="3.40.50.970:FF:000081">
    <property type="entry name" value="Transketolase"/>
    <property type="match status" value="1"/>
</dbReference>
<feature type="binding site" evidence="21">
    <location>
        <position position="436"/>
    </location>
    <ligand>
        <name>thiamine diphosphate</name>
        <dbReference type="ChEBI" id="CHEBI:58937"/>
    </ligand>
</feature>
<dbReference type="CDD" id="cd07033">
    <property type="entry name" value="TPP_PYR_DXS_TK_like"/>
    <property type="match status" value="1"/>
</dbReference>
<dbReference type="GO" id="GO:0019253">
    <property type="term" value="P:reductive pentose-phosphate cycle"/>
    <property type="evidence" value="ECO:0007669"/>
    <property type="project" value="UniProtKB-UniPathway"/>
</dbReference>
<feature type="binding site" evidence="21">
    <location>
        <position position="157"/>
    </location>
    <ligand>
        <name>thiamine diphosphate</name>
        <dbReference type="ChEBI" id="CHEBI:58937"/>
    </ligand>
</feature>
<comment type="pathway">
    <text evidence="5">Carbohydrate degradation; pentose phosphate pathway.</text>
</comment>
<dbReference type="InterPro" id="IPR005478">
    <property type="entry name" value="Transketolase_bac-like"/>
</dbReference>
<dbReference type="InterPro" id="IPR033247">
    <property type="entry name" value="Transketolase_fam"/>
</dbReference>
<dbReference type="GO" id="GO:0006098">
    <property type="term" value="P:pentose-phosphate shunt"/>
    <property type="evidence" value="ECO:0007669"/>
    <property type="project" value="UniProtKB-UniPathway"/>
</dbReference>
<evidence type="ECO:0000256" key="18">
    <source>
        <dbReference type="NCBIfam" id="TIGR00232"/>
    </source>
</evidence>
<evidence type="ECO:0000256" key="17">
    <source>
        <dbReference type="ARBA" id="ARBA00049473"/>
    </source>
</evidence>
<dbReference type="PANTHER" id="PTHR43522:SF2">
    <property type="entry name" value="TRANSKETOLASE 1-RELATED"/>
    <property type="match status" value="1"/>
</dbReference>
<comment type="similarity">
    <text evidence="7 24">Belongs to the transketolase family.</text>
</comment>
<gene>
    <name evidence="28" type="primary">tkt</name>
    <name evidence="27" type="ORF">AZE34_00790</name>
    <name evidence="28" type="ORF">J7T32_009425</name>
</gene>
<evidence type="ECO:0000313" key="27">
    <source>
        <dbReference type="EMBL" id="AVI05351.1"/>
    </source>
</evidence>
<evidence type="ECO:0000256" key="22">
    <source>
        <dbReference type="PIRSR" id="PIRSR605478-4"/>
    </source>
</evidence>
<feature type="active site" description="Proton donor" evidence="19">
    <location>
        <position position="410"/>
    </location>
</feature>
<dbReference type="InterPro" id="IPR009014">
    <property type="entry name" value="Transketo_C/PFOR_II"/>
</dbReference>
<evidence type="ECO:0000256" key="5">
    <source>
        <dbReference type="ARBA" id="ARBA00004959"/>
    </source>
</evidence>
<comment type="cofactor">
    <cofactor evidence="22">
        <name>Mg(2+)</name>
        <dbReference type="ChEBI" id="CHEBI:18420"/>
    </cofactor>
    <text evidence="22">Binds 1 Mg(2+) ion per subunit. Can also utilize other divalent metal cations, such as Ca(2+), Mn(2+) and Co(2+).</text>
</comment>
<dbReference type="InterPro" id="IPR055152">
    <property type="entry name" value="Transketolase-like_C_2"/>
</dbReference>
<evidence type="ECO:0000256" key="11">
    <source>
        <dbReference type="ARBA" id="ARBA00022679"/>
    </source>
</evidence>
<dbReference type="GO" id="GO:0004802">
    <property type="term" value="F:transketolase activity"/>
    <property type="evidence" value="ECO:0007669"/>
    <property type="project" value="UniProtKB-UniRule"/>
</dbReference>
<evidence type="ECO:0000256" key="21">
    <source>
        <dbReference type="PIRSR" id="PIRSR605478-3"/>
    </source>
</evidence>
<feature type="binding site" evidence="21">
    <location>
        <begin position="115"/>
        <end position="117"/>
    </location>
    <ligand>
        <name>thiamine diphosphate</name>
        <dbReference type="ChEBI" id="CHEBI:58937"/>
    </ligand>
</feature>
<evidence type="ECO:0000256" key="7">
    <source>
        <dbReference type="ARBA" id="ARBA00007131"/>
    </source>
</evidence>
<feature type="binding site" evidence="20">
    <location>
        <position position="261"/>
    </location>
    <ligand>
        <name>substrate</name>
    </ligand>
</feature>
<feature type="site" description="Important for catalytic activity" evidence="23">
    <location>
        <position position="28"/>
    </location>
</feature>
<dbReference type="SUPFAM" id="SSF52922">
    <property type="entry name" value="TK C-terminal domain-like"/>
    <property type="match status" value="1"/>
</dbReference>
<reference evidence="28 29" key="2">
    <citation type="submission" date="2022-06" db="EMBL/GenBank/DDBJ databases">
        <title>Staphylococcus hominis ShoR14 genome sequence.</title>
        <authorList>
            <person name="Yeo C.C."/>
            <person name="Chew C.H."/>
            <person name="Che Hamzah A.M."/>
            <person name="Al-Trad E.I."/>
        </authorList>
    </citation>
    <scope>NUCLEOTIDE SEQUENCE [LARGE SCALE GENOMIC DNA]</scope>
    <source>
        <strain evidence="28 29">ShoR14</strain>
    </source>
</reference>
<evidence type="ECO:0000256" key="10">
    <source>
        <dbReference type="ARBA" id="ARBA00016662"/>
    </source>
</evidence>
<dbReference type="SUPFAM" id="SSF52518">
    <property type="entry name" value="Thiamin diphosphate-binding fold (THDP-binding)"/>
    <property type="match status" value="2"/>
</dbReference>
<dbReference type="Pfam" id="PF02779">
    <property type="entry name" value="Transket_pyr"/>
    <property type="match status" value="1"/>
</dbReference>
<dbReference type="SMART" id="SM00861">
    <property type="entry name" value="Transket_pyr"/>
    <property type="match status" value="1"/>
</dbReference>
<feature type="binding site" evidence="20">
    <location>
        <position position="383"/>
    </location>
    <ligand>
        <name>substrate</name>
    </ligand>
</feature>
<dbReference type="UniPathway" id="UPA00116"/>
<keyword evidence="11 24" id="KW-0808">Transferase</keyword>
<dbReference type="Pfam" id="PF22613">
    <property type="entry name" value="Transketolase_C_1"/>
    <property type="match status" value="1"/>
</dbReference>